<dbReference type="RefSeq" id="WP_209663587.1">
    <property type="nucleotide sequence ID" value="NZ_JAGGMS010000001.1"/>
</dbReference>
<keyword evidence="4" id="KW-1185">Reference proteome</keyword>
<feature type="region of interest" description="Disordered" evidence="1">
    <location>
        <begin position="45"/>
        <end position="101"/>
    </location>
</feature>
<dbReference type="EMBL" id="JAGGMS010000001">
    <property type="protein sequence ID" value="MBP2179946.1"/>
    <property type="molecule type" value="Genomic_DNA"/>
</dbReference>
<reference evidence="3 4" key="1">
    <citation type="submission" date="2021-03" db="EMBL/GenBank/DDBJ databases">
        <title>Sequencing the genomes of 1000 actinobacteria strains.</title>
        <authorList>
            <person name="Klenk H.-P."/>
        </authorList>
    </citation>
    <scope>NUCLEOTIDE SEQUENCE [LARGE SCALE GENOMIC DNA]</scope>
    <source>
        <strain evidence="3 4">DSM 45510</strain>
    </source>
</reference>
<proteinExistence type="predicted"/>
<keyword evidence="2" id="KW-0812">Transmembrane</keyword>
<name>A0ABS4PKK8_9PSEU</name>
<organism evidence="3 4">
    <name type="scientific">Amycolatopsis magusensis</name>
    <dbReference type="NCBI Taxonomy" id="882444"/>
    <lineage>
        <taxon>Bacteria</taxon>
        <taxon>Bacillati</taxon>
        <taxon>Actinomycetota</taxon>
        <taxon>Actinomycetes</taxon>
        <taxon>Pseudonocardiales</taxon>
        <taxon>Pseudonocardiaceae</taxon>
        <taxon>Amycolatopsis</taxon>
    </lineage>
</organism>
<evidence type="ECO:0000256" key="1">
    <source>
        <dbReference type="SAM" id="MobiDB-lite"/>
    </source>
</evidence>
<comment type="caution">
    <text evidence="3">The sequence shown here is derived from an EMBL/GenBank/DDBJ whole genome shotgun (WGS) entry which is preliminary data.</text>
</comment>
<evidence type="ECO:0000256" key="2">
    <source>
        <dbReference type="SAM" id="Phobius"/>
    </source>
</evidence>
<evidence type="ECO:0000313" key="3">
    <source>
        <dbReference type="EMBL" id="MBP2179946.1"/>
    </source>
</evidence>
<feature type="transmembrane region" description="Helical" evidence="2">
    <location>
        <begin position="16"/>
        <end position="39"/>
    </location>
</feature>
<protein>
    <submittedName>
        <fullName evidence="3">Uncharacterized protein</fullName>
    </submittedName>
</protein>
<keyword evidence="2" id="KW-0472">Membrane</keyword>
<keyword evidence="2" id="KW-1133">Transmembrane helix</keyword>
<accession>A0ABS4PKK8</accession>
<feature type="compositionally biased region" description="Pro residues" evidence="1">
    <location>
        <begin position="69"/>
        <end position="88"/>
    </location>
</feature>
<sequence length="193" mass="18661">MTFVEPEDGGGRKPPTALLIGIAAAVVVLAVLAVTAFVAPGFLRGDPAPVAGATTSTPVRTTEPRPTEMPEPTPTSAPAPSPAQPEPAPGGRGGTGPADPGVEKVIKDFVAALNAGDAAGAKGLMCAGGRGDDSAVGTLAAQKPSLEVSGLQAKSSKVLTGQVTGTAGGKPVEASVTATAAIGEACVGLFTLS</sequence>
<dbReference type="Proteomes" id="UP000741013">
    <property type="component" value="Unassembled WGS sequence"/>
</dbReference>
<gene>
    <name evidence="3" type="ORF">JOM49_001472</name>
</gene>
<evidence type="ECO:0000313" key="4">
    <source>
        <dbReference type="Proteomes" id="UP000741013"/>
    </source>
</evidence>